<keyword evidence="4 5" id="KW-0472">Membrane</keyword>
<dbReference type="PANTHER" id="PTHR36985">
    <property type="entry name" value="TRANSLOCATION AND ASSEMBLY MODULE SUBUNIT TAMB"/>
    <property type="match status" value="1"/>
</dbReference>
<evidence type="ECO:0000256" key="3">
    <source>
        <dbReference type="ARBA" id="ARBA00022989"/>
    </source>
</evidence>
<evidence type="ECO:0000259" key="6">
    <source>
        <dbReference type="Pfam" id="PF04357"/>
    </source>
</evidence>
<feature type="domain" description="Translocation and assembly module TamB C-terminal" evidence="6">
    <location>
        <begin position="960"/>
        <end position="1302"/>
    </location>
</feature>
<accession>A0A379EW17</accession>
<proteinExistence type="predicted"/>
<sequence length="1302" mass="143339">MTEQTKKDEIDTATTTDRSKVKTSKPLWRRLLCTISAVIVLLIFILGTLLVTSTGQRWLIQLADRSLDSLSVEKIEGGLQEGLTLNNLFYESTGVKTHLSQARLELDLACLWHLQICLKDISLYKPHIQINTALLPATENKKDNVSKPMRRIDLPVSIQVDNLLINKLRLVIDDNSIDLAHFQTSASLTNESGFILEPTTIDELLVKVSAQAEKEKTPTTYQEKQPIDWTELEQKLAQPLLAKLEQVDLPFDIKIKAIQGQNWQYQYFNNSHQQQIDIPLVLLQAEAIDHLVKLHQLHIQSSLADVQGHAEIQLNENFPIELRVKSHIHELMQDNNTLLPESQLNLALTGSLKKQTALSLEMTGALNANVNGVIALNQAKTPFELKLIAQDFRYPFNTAESNPLQVPQLNLDVSGDLLNYQLQLNTSVQGMNLPKTDLHLQAKGELQSVEIEQLHLDTLKGSADMQGKIGWRDGVQWYSDLKLSHLNLSDYVADLPTILSGGIFSTGIITDQVLLFDIPELDLQGSLSNRPLVMKGILSFGVDTNFHSPSLKAPALLLSYGNNNINVAGFIGKESELEVDIDAPDLRGLVPNLSASLQGKVNLTGHIAQPIIDADIIGNQIKFNEFNLNKILLKGQVDLANQSQGQLDLQLDNLNYGDVKLNNAKLALQGNEHAHQLNLSSQGTPVAPNLNIEGSFDRKTQIWQGTLSQVAIQSLAGPWNINQNVPLSYAHETAQMQINAHCWQNPNIELCFPQNFRVGKTGEIPFQLKKFDLALINKLIQQELLTGQLQSQGNVAWFTDKPVELTVQLSGDNLHLAQKIDYRTFKLTMPKLTVNADLQNNNLTVKSNLLLQEQGNISTNLEIKDLAKTRQLGGTFTIHKLNLSLINQLLSNNEKLHGDITADLKFGGSLNTPSLNGVFNINNLTAKMKSLPFDINGGELALNFQGNRSTLRGHLQTPDSRLNLDGEASWQNLENWNSRLHAQAEQFKVDIPSIAKLKISPNIEIKASPKRLELSGNIDIPWARIEIESLPETAVSVSADEVILDGKPKTKMKANLPAKTKSGMEILSDLKINIGRDVYLNAYGLKTNLHGLLSVKQEKGNLGLFGQVYLSNGRYASFGQDLLIRKGMISFSGQPSQPMLNIEAIRNPESMDTSGIIAGIKVLGLAENPEIKVFSEPGMSQDQALSYVLTGRSLENSGEAGSGGSIGAALLGLGLAKSGKAVGGLGQAFGIQDLNLGTQGVGDSSKVVVSGNITPRLQVKYGVGLFDGLAEFTVRYRLLPKLYLQSVSGVTQAVDLLYQFEF</sequence>
<feature type="transmembrane region" description="Helical" evidence="5">
    <location>
        <begin position="27"/>
        <end position="51"/>
    </location>
</feature>
<dbReference type="GO" id="GO:0097347">
    <property type="term" value="C:TAM protein secretion complex"/>
    <property type="evidence" value="ECO:0007669"/>
    <property type="project" value="TreeGrafter"/>
</dbReference>
<dbReference type="InterPro" id="IPR007452">
    <property type="entry name" value="TamB_C"/>
</dbReference>
<dbReference type="EMBL" id="UGTV01000015">
    <property type="protein sequence ID" value="SUC10560.1"/>
    <property type="molecule type" value="Genomic_DNA"/>
</dbReference>
<evidence type="ECO:0000313" key="8">
    <source>
        <dbReference type="Proteomes" id="UP000254704"/>
    </source>
</evidence>
<evidence type="ECO:0000256" key="5">
    <source>
        <dbReference type="SAM" id="Phobius"/>
    </source>
</evidence>
<reference evidence="7 8" key="1">
    <citation type="submission" date="2018-06" db="EMBL/GenBank/DDBJ databases">
        <authorList>
            <consortium name="Pathogen Informatics"/>
            <person name="Doyle S."/>
        </authorList>
    </citation>
    <scope>NUCLEOTIDE SEQUENCE [LARGE SCALE GENOMIC DNA]</scope>
    <source>
        <strain evidence="7 8">NCTC11621</strain>
    </source>
</reference>
<evidence type="ECO:0000313" key="7">
    <source>
        <dbReference type="EMBL" id="SUC10560.1"/>
    </source>
</evidence>
<comment type="subcellular location">
    <subcellularLocation>
        <location evidence="1">Membrane</location>
        <topology evidence="1">Single-pass membrane protein</topology>
    </subcellularLocation>
</comment>
<gene>
    <name evidence="7" type="ORF">NCTC11621_01622</name>
</gene>
<evidence type="ECO:0000256" key="4">
    <source>
        <dbReference type="ARBA" id="ARBA00023136"/>
    </source>
</evidence>
<name>A0A379EW17_9PAST</name>
<evidence type="ECO:0000256" key="1">
    <source>
        <dbReference type="ARBA" id="ARBA00004167"/>
    </source>
</evidence>
<dbReference type="GO" id="GO:0005886">
    <property type="term" value="C:plasma membrane"/>
    <property type="evidence" value="ECO:0007669"/>
    <property type="project" value="InterPro"/>
</dbReference>
<dbReference type="Pfam" id="PF04357">
    <property type="entry name" value="TamB"/>
    <property type="match status" value="2"/>
</dbReference>
<protein>
    <submittedName>
        <fullName evidence="7">Family of uncharacterized function (DUF490)</fullName>
    </submittedName>
</protein>
<keyword evidence="2 5" id="KW-0812">Transmembrane</keyword>
<dbReference type="GO" id="GO:0009306">
    <property type="term" value="P:protein secretion"/>
    <property type="evidence" value="ECO:0007669"/>
    <property type="project" value="InterPro"/>
</dbReference>
<keyword evidence="3 5" id="KW-1133">Transmembrane helix</keyword>
<dbReference type="Proteomes" id="UP000254704">
    <property type="component" value="Unassembled WGS sequence"/>
</dbReference>
<feature type="domain" description="Translocation and assembly module TamB C-terminal" evidence="6">
    <location>
        <begin position="786"/>
        <end position="942"/>
    </location>
</feature>
<organism evidence="7 8">
    <name type="scientific">Pasteurella canis</name>
    <dbReference type="NCBI Taxonomy" id="753"/>
    <lineage>
        <taxon>Bacteria</taxon>
        <taxon>Pseudomonadati</taxon>
        <taxon>Pseudomonadota</taxon>
        <taxon>Gammaproteobacteria</taxon>
        <taxon>Pasteurellales</taxon>
        <taxon>Pasteurellaceae</taxon>
        <taxon>Pasteurella</taxon>
    </lineage>
</organism>
<dbReference type="PANTHER" id="PTHR36985:SF1">
    <property type="entry name" value="TRANSLOCATION AND ASSEMBLY MODULE SUBUNIT TAMB"/>
    <property type="match status" value="1"/>
</dbReference>
<dbReference type="RefSeq" id="WP_115323193.1">
    <property type="nucleotide sequence ID" value="NZ_UGTV01000015.1"/>
</dbReference>
<evidence type="ECO:0000256" key="2">
    <source>
        <dbReference type="ARBA" id="ARBA00022692"/>
    </source>
</evidence>